<reference evidence="12" key="2">
    <citation type="submission" date="2015-01" db="EMBL/GenBank/DDBJ databases">
        <title>Evolutionary Origins and Diversification of the Mycorrhizal Mutualists.</title>
        <authorList>
            <consortium name="DOE Joint Genome Institute"/>
            <consortium name="Mycorrhizal Genomics Consortium"/>
            <person name="Kohler A."/>
            <person name="Kuo A."/>
            <person name="Nagy L.G."/>
            <person name="Floudas D."/>
            <person name="Copeland A."/>
            <person name="Barry K.W."/>
            <person name="Cichocki N."/>
            <person name="Veneault-Fourrey C."/>
            <person name="LaButti K."/>
            <person name="Lindquist E.A."/>
            <person name="Lipzen A."/>
            <person name="Lundell T."/>
            <person name="Morin E."/>
            <person name="Murat C."/>
            <person name="Riley R."/>
            <person name="Ohm R."/>
            <person name="Sun H."/>
            <person name="Tunlid A."/>
            <person name="Henrissat B."/>
            <person name="Grigoriev I.V."/>
            <person name="Hibbett D.S."/>
            <person name="Martin F."/>
        </authorList>
    </citation>
    <scope>NUCLEOTIDE SEQUENCE [LARGE SCALE GENOMIC DNA]</scope>
    <source>
        <strain evidence="12">MUT 4182</strain>
    </source>
</reference>
<keyword evidence="4 10" id="KW-0812">Transmembrane</keyword>
<keyword evidence="3" id="KW-0813">Transport</keyword>
<feature type="transmembrane region" description="Helical" evidence="10">
    <location>
        <begin position="315"/>
        <end position="335"/>
    </location>
</feature>
<evidence type="ECO:0000313" key="12">
    <source>
        <dbReference type="Proteomes" id="UP000054248"/>
    </source>
</evidence>
<feature type="transmembrane region" description="Helical" evidence="10">
    <location>
        <begin position="283"/>
        <end position="303"/>
    </location>
</feature>
<evidence type="ECO:0008006" key="13">
    <source>
        <dbReference type="Google" id="ProtNLM"/>
    </source>
</evidence>
<dbReference type="Proteomes" id="UP000054248">
    <property type="component" value="Unassembled WGS sequence"/>
</dbReference>
<proteinExistence type="inferred from homology"/>
<dbReference type="GO" id="GO:0035673">
    <property type="term" value="F:oligopeptide transmembrane transporter activity"/>
    <property type="evidence" value="ECO:0007669"/>
    <property type="project" value="InterPro"/>
</dbReference>
<evidence type="ECO:0000256" key="9">
    <source>
        <dbReference type="SAM" id="MobiDB-lite"/>
    </source>
</evidence>
<feature type="transmembrane region" description="Helical" evidence="10">
    <location>
        <begin position="929"/>
        <end position="950"/>
    </location>
</feature>
<dbReference type="NCBIfam" id="TIGR00728">
    <property type="entry name" value="OPT_sfam"/>
    <property type="match status" value="1"/>
</dbReference>
<feature type="transmembrane region" description="Helical" evidence="10">
    <location>
        <begin position="355"/>
        <end position="380"/>
    </location>
</feature>
<feature type="transmembrane region" description="Helical" evidence="10">
    <location>
        <begin position="603"/>
        <end position="625"/>
    </location>
</feature>
<evidence type="ECO:0000256" key="1">
    <source>
        <dbReference type="ARBA" id="ARBA00004141"/>
    </source>
</evidence>
<feature type="compositionally biased region" description="Polar residues" evidence="9">
    <location>
        <begin position="100"/>
        <end position="109"/>
    </location>
</feature>
<feature type="transmembrane region" description="Helical" evidence="10">
    <location>
        <begin position="845"/>
        <end position="865"/>
    </location>
</feature>
<feature type="transmembrane region" description="Helical" evidence="10">
    <location>
        <begin position="454"/>
        <end position="479"/>
    </location>
</feature>
<evidence type="ECO:0000256" key="6">
    <source>
        <dbReference type="ARBA" id="ARBA00022927"/>
    </source>
</evidence>
<feature type="compositionally biased region" description="Polar residues" evidence="9">
    <location>
        <begin position="65"/>
        <end position="87"/>
    </location>
</feature>
<keyword evidence="12" id="KW-1185">Reference proteome</keyword>
<name>A0A0C3QD84_9AGAM</name>
<feature type="transmembrane region" description="Helical" evidence="10">
    <location>
        <begin position="392"/>
        <end position="409"/>
    </location>
</feature>
<evidence type="ECO:0000256" key="5">
    <source>
        <dbReference type="ARBA" id="ARBA00022856"/>
    </source>
</evidence>
<evidence type="ECO:0000256" key="2">
    <source>
        <dbReference type="ARBA" id="ARBA00008807"/>
    </source>
</evidence>
<evidence type="ECO:0000256" key="4">
    <source>
        <dbReference type="ARBA" id="ARBA00022692"/>
    </source>
</evidence>
<feature type="transmembrane region" description="Helical" evidence="10">
    <location>
        <begin position="780"/>
        <end position="800"/>
    </location>
</feature>
<dbReference type="InterPro" id="IPR004813">
    <property type="entry name" value="OPT"/>
</dbReference>
<dbReference type="HOGENOM" id="CLU_004965_2_1_1"/>
<feature type="transmembrane region" description="Helical" evidence="10">
    <location>
        <begin position="684"/>
        <end position="701"/>
    </location>
</feature>
<dbReference type="AlphaFoldDB" id="A0A0C3QD84"/>
<feature type="compositionally biased region" description="Low complexity" evidence="9">
    <location>
        <begin position="110"/>
        <end position="122"/>
    </location>
</feature>
<accession>A0A0C3QD84</accession>
<evidence type="ECO:0000256" key="3">
    <source>
        <dbReference type="ARBA" id="ARBA00022448"/>
    </source>
</evidence>
<feature type="compositionally biased region" description="Polar residues" evidence="9">
    <location>
        <begin position="148"/>
        <end position="162"/>
    </location>
</feature>
<dbReference type="EMBL" id="KN822989">
    <property type="protein sequence ID" value="KIO28855.1"/>
    <property type="molecule type" value="Genomic_DNA"/>
</dbReference>
<comment type="subcellular location">
    <subcellularLocation>
        <location evidence="1">Membrane</location>
        <topology evidence="1">Multi-pass membrane protein</topology>
    </subcellularLocation>
</comment>
<sequence length="988" mass="109651">MTTLPDNGDLFPTNHEEPPNTSGPRQPPSPPPSTAEANHQLEDYYFAFRTPDTPPFAYFQPVPTPTTASTDQSASIATPSSTRQSRPFGQALTPTLPLGNATSHVSPPQTSRSAALSTASSAPHFAFRPPSEPDPARLSWSRGHLQTRILSPDSTSPNTGLQTHWEHPSPPSTRATDLQAVTDIEKPFDFSHLPESSWSDSQNVDSLHHSSPTPASPNIPKLSASGEKLPEYAQEHVQPTSSLPLDENPLYIEDLEEDSPYPEVRASVSNADDPEMLCLTFRMWAVGLALCLIMNAANMYLYLRSPSPYITAPATVILGYAGGRLLAATLPIRSWTIAGYEFSLNPGPFNIKEHALIYILAGIIINTSPVPYGMGAVIVWDKRYMQPLRTGFTFLFLISSQLIGFGLVGLCRQFFIYPASAIWPTNLAVSAMLNTLHAENDVGPDRKGLSRLRLFFAATAISCLWVFLPGYLFTAFSYFSFICWIWPRNVVVNQLFGSVSGLGLNVLTFDWSQVTWIGSPLIIPFWAQVHTFASFVILYWILAPILYYTNVWNSGHLPLMGGSGYDRFAKPYNLTRVFDRHTTRFNVTAYEEYSPLYLPISFALTYLLAFAIPPALVMHTALYYGPVAYRLVKNRKRPEDEKDDVHAKLMRHYPEVPHWWYLSIFTACLALSVGAAFVQPDLDVPVSSIILAILLAILLVIPECYLQAIAGQTAAINLLPQVISGALWPEKPMTNMESGKKRCCGGIVVFKVYTISTASVGASFVQALKLGHYMKVPPKFLVVGVFVSTVFQIGVKQLIFEGVEDVCEPGQSARLVCAHSQVFYTASIVWGLIGPKRQFGKGGVYYGPIYAVIAGAVLPVLFWWWNRRSPGRSWLRRFNVAVAVNGPTWIPPATGVNYSSWFAYVDGTLCDQEYFLRTRRYRWWSRYNYVLAGALDSGTAIGIILCFLILQLPKRGALSLKWWGNTVWQNTADGRGVPFYDTDPVLGF</sequence>
<feature type="region of interest" description="Disordered" evidence="9">
    <location>
        <begin position="1"/>
        <end position="175"/>
    </location>
</feature>
<evidence type="ECO:0000256" key="7">
    <source>
        <dbReference type="ARBA" id="ARBA00022989"/>
    </source>
</evidence>
<dbReference type="PANTHER" id="PTHR22601">
    <property type="entry name" value="ISP4 LIKE PROTEIN"/>
    <property type="match status" value="1"/>
</dbReference>
<feature type="transmembrane region" description="Helical" evidence="10">
    <location>
        <begin position="415"/>
        <end position="433"/>
    </location>
</feature>
<feature type="transmembrane region" description="Helical" evidence="10">
    <location>
        <begin position="659"/>
        <end position="678"/>
    </location>
</feature>
<feature type="transmembrane region" description="Helical" evidence="10">
    <location>
        <begin position="521"/>
        <end position="542"/>
    </location>
</feature>
<comment type="similarity">
    <text evidence="2">Belongs to the oligopeptide OPT transporter family.</text>
</comment>
<feature type="transmembrane region" description="Helical" evidence="10">
    <location>
        <begin position="748"/>
        <end position="768"/>
    </location>
</feature>
<dbReference type="NCBIfam" id="TIGR00727">
    <property type="entry name" value="ISP4_OPT"/>
    <property type="match status" value="1"/>
</dbReference>
<keyword evidence="7 10" id="KW-1133">Transmembrane helix</keyword>
<evidence type="ECO:0000256" key="10">
    <source>
        <dbReference type="SAM" id="Phobius"/>
    </source>
</evidence>
<dbReference type="Pfam" id="PF03169">
    <property type="entry name" value="OPT"/>
    <property type="match status" value="1"/>
</dbReference>
<keyword evidence="5" id="KW-0571">Peptide transport</keyword>
<dbReference type="GO" id="GO:0016020">
    <property type="term" value="C:membrane"/>
    <property type="evidence" value="ECO:0007669"/>
    <property type="project" value="UniProtKB-SubCell"/>
</dbReference>
<feature type="transmembrane region" description="Helical" evidence="10">
    <location>
        <begin position="812"/>
        <end position="833"/>
    </location>
</feature>
<feature type="compositionally biased region" description="Polar residues" evidence="9">
    <location>
        <begin position="194"/>
        <end position="213"/>
    </location>
</feature>
<dbReference type="InterPro" id="IPR004648">
    <property type="entry name" value="Oligpept_transpt"/>
</dbReference>
<keyword evidence="8 10" id="KW-0472">Membrane</keyword>
<protein>
    <recommendedName>
        <fullName evidence="13">OPT family small oligopeptide transporter</fullName>
    </recommendedName>
</protein>
<feature type="region of interest" description="Disordered" evidence="9">
    <location>
        <begin position="192"/>
        <end position="224"/>
    </location>
</feature>
<gene>
    <name evidence="11" type="ORF">M407DRAFT_21934</name>
</gene>
<dbReference type="GO" id="GO:0015031">
    <property type="term" value="P:protein transport"/>
    <property type="evidence" value="ECO:0007669"/>
    <property type="project" value="UniProtKB-KW"/>
</dbReference>
<reference evidence="11 12" key="1">
    <citation type="submission" date="2014-04" db="EMBL/GenBank/DDBJ databases">
        <authorList>
            <consortium name="DOE Joint Genome Institute"/>
            <person name="Kuo A."/>
            <person name="Girlanda M."/>
            <person name="Perotto S."/>
            <person name="Kohler A."/>
            <person name="Nagy L.G."/>
            <person name="Floudas D."/>
            <person name="Copeland A."/>
            <person name="Barry K.W."/>
            <person name="Cichocki N."/>
            <person name="Veneault-Fourrey C."/>
            <person name="LaButti K."/>
            <person name="Lindquist E.A."/>
            <person name="Lipzen A."/>
            <person name="Lundell T."/>
            <person name="Morin E."/>
            <person name="Murat C."/>
            <person name="Sun H."/>
            <person name="Tunlid A."/>
            <person name="Henrissat B."/>
            <person name="Grigoriev I.V."/>
            <person name="Hibbett D.S."/>
            <person name="Martin F."/>
            <person name="Nordberg H.P."/>
            <person name="Cantor M.N."/>
            <person name="Hua S.X."/>
        </authorList>
    </citation>
    <scope>NUCLEOTIDE SEQUENCE [LARGE SCALE GENOMIC DNA]</scope>
    <source>
        <strain evidence="11 12">MUT 4182</strain>
    </source>
</reference>
<evidence type="ECO:0000256" key="8">
    <source>
        <dbReference type="ARBA" id="ARBA00023136"/>
    </source>
</evidence>
<keyword evidence="6" id="KW-0653">Protein transport</keyword>
<feature type="transmembrane region" description="Helical" evidence="10">
    <location>
        <begin position="491"/>
        <end position="509"/>
    </location>
</feature>
<evidence type="ECO:0000313" key="11">
    <source>
        <dbReference type="EMBL" id="KIO28855.1"/>
    </source>
</evidence>
<dbReference type="OrthoDB" id="9986677at2759"/>
<organism evidence="11 12">
    <name type="scientific">Tulasnella calospora MUT 4182</name>
    <dbReference type="NCBI Taxonomy" id="1051891"/>
    <lineage>
        <taxon>Eukaryota</taxon>
        <taxon>Fungi</taxon>
        <taxon>Dikarya</taxon>
        <taxon>Basidiomycota</taxon>
        <taxon>Agaricomycotina</taxon>
        <taxon>Agaricomycetes</taxon>
        <taxon>Cantharellales</taxon>
        <taxon>Tulasnellaceae</taxon>
        <taxon>Tulasnella</taxon>
    </lineage>
</organism>